<sequence length="120" mass="12920">MSNLAVSILMGTATLTNPTTPKALSFDASAFVTASNQIRVAVSKTADVPVVVLLRNSENQVLFRQSISKKEAKYAVKLNVDELADGKYELEVKSAEGSILKQLNLSTAPVKQTPRVIAMQ</sequence>
<evidence type="ECO:0000313" key="1">
    <source>
        <dbReference type="EMBL" id="QIP17939.1"/>
    </source>
</evidence>
<name>A0A6G9B029_9BACT</name>
<gene>
    <name evidence="1" type="ORF">G8759_24055</name>
</gene>
<dbReference type="Proteomes" id="UP000501802">
    <property type="component" value="Chromosome"/>
</dbReference>
<keyword evidence="2" id="KW-1185">Reference proteome</keyword>
<reference evidence="1 2" key="1">
    <citation type="submission" date="2020-03" db="EMBL/GenBank/DDBJ databases">
        <authorList>
            <person name="Kim M.K."/>
        </authorList>
    </citation>
    <scope>NUCLEOTIDE SEQUENCE [LARGE SCALE GENOMIC DNA]</scope>
    <source>
        <strain evidence="1 2">BT328</strain>
    </source>
</reference>
<dbReference type="AlphaFoldDB" id="A0A6G9B029"/>
<dbReference type="EMBL" id="CP050063">
    <property type="protein sequence ID" value="QIP17939.1"/>
    <property type="molecule type" value="Genomic_DNA"/>
</dbReference>
<protein>
    <submittedName>
        <fullName evidence="1">Uncharacterized protein</fullName>
    </submittedName>
</protein>
<proteinExistence type="predicted"/>
<dbReference type="KEGG" id="spib:G8759_24055"/>
<evidence type="ECO:0000313" key="2">
    <source>
        <dbReference type="Proteomes" id="UP000501802"/>
    </source>
</evidence>
<organism evidence="1 2">
    <name type="scientific">Spirosoma aureum</name>
    <dbReference type="NCBI Taxonomy" id="2692134"/>
    <lineage>
        <taxon>Bacteria</taxon>
        <taxon>Pseudomonadati</taxon>
        <taxon>Bacteroidota</taxon>
        <taxon>Cytophagia</taxon>
        <taxon>Cytophagales</taxon>
        <taxon>Cytophagaceae</taxon>
        <taxon>Spirosoma</taxon>
    </lineage>
</organism>
<accession>A0A6G9B029</accession>